<name>A0ABN3WLI6_STRTU</name>
<evidence type="ECO:0000313" key="3">
    <source>
        <dbReference type="Proteomes" id="UP001501102"/>
    </source>
</evidence>
<gene>
    <name evidence="2" type="ORF">GCM10020221_14540</name>
</gene>
<feature type="compositionally biased region" description="Basic and acidic residues" evidence="1">
    <location>
        <begin position="70"/>
        <end position="82"/>
    </location>
</feature>
<proteinExistence type="predicted"/>
<reference evidence="2 3" key="1">
    <citation type="journal article" date="2019" name="Int. J. Syst. Evol. Microbiol.">
        <title>The Global Catalogue of Microorganisms (GCM) 10K type strain sequencing project: providing services to taxonomists for standard genome sequencing and annotation.</title>
        <authorList>
            <consortium name="The Broad Institute Genomics Platform"/>
            <consortium name="The Broad Institute Genome Sequencing Center for Infectious Disease"/>
            <person name="Wu L."/>
            <person name="Ma J."/>
        </authorList>
    </citation>
    <scope>NUCLEOTIDE SEQUENCE [LARGE SCALE GENOMIC DNA]</scope>
    <source>
        <strain evidence="2 3">JCM 4087</strain>
    </source>
</reference>
<accession>A0ABN3WLI6</accession>
<evidence type="ECO:0000313" key="2">
    <source>
        <dbReference type="EMBL" id="GAA2919356.1"/>
    </source>
</evidence>
<dbReference type="EMBL" id="BAAAXZ010000054">
    <property type="protein sequence ID" value="GAA2919356.1"/>
    <property type="molecule type" value="Genomic_DNA"/>
</dbReference>
<evidence type="ECO:0000256" key="1">
    <source>
        <dbReference type="SAM" id="MobiDB-lite"/>
    </source>
</evidence>
<organism evidence="2 3">
    <name type="scientific">Streptomyces thioluteus</name>
    <dbReference type="NCBI Taxonomy" id="66431"/>
    <lineage>
        <taxon>Bacteria</taxon>
        <taxon>Bacillati</taxon>
        <taxon>Actinomycetota</taxon>
        <taxon>Actinomycetes</taxon>
        <taxon>Kitasatosporales</taxon>
        <taxon>Streptomycetaceae</taxon>
        <taxon>Streptomyces</taxon>
    </lineage>
</organism>
<sequence>MTLYITTHTHEPLVAPLIITRHRSTAVTPRGRYSSLAHKRHERPAWPTGQARAVLRHTFAGIDTGVLGNKETKAREEQEGGGKRPPGQQARRSQ</sequence>
<keyword evidence="3" id="KW-1185">Reference proteome</keyword>
<comment type="caution">
    <text evidence="2">The sequence shown here is derived from an EMBL/GenBank/DDBJ whole genome shotgun (WGS) entry which is preliminary data.</text>
</comment>
<dbReference type="Proteomes" id="UP001501102">
    <property type="component" value="Unassembled WGS sequence"/>
</dbReference>
<protein>
    <submittedName>
        <fullName evidence="2">Uncharacterized protein</fullName>
    </submittedName>
</protein>
<feature type="region of interest" description="Disordered" evidence="1">
    <location>
        <begin position="63"/>
        <end position="94"/>
    </location>
</feature>